<dbReference type="EMBL" id="CAJOBP010098136">
    <property type="protein sequence ID" value="CAF4968228.1"/>
    <property type="molecule type" value="Genomic_DNA"/>
</dbReference>
<name>A0A821EB27_9BILA</name>
<sequence>MSDTSSREKVYGVDTSERSTRLLRIKVIRAIDLQRRDFLGGSGDPYVKVLLQTRENRNQTIDIARTRTIPKTL</sequence>
<dbReference type="Proteomes" id="UP000663851">
    <property type="component" value="Unassembled WGS sequence"/>
</dbReference>
<dbReference type="EMBL" id="CAJOBO010019297">
    <property type="protein sequence ID" value="CAF4634664.1"/>
    <property type="molecule type" value="Genomic_DNA"/>
</dbReference>
<evidence type="ECO:0000313" key="2">
    <source>
        <dbReference type="EMBL" id="CAF4634664.1"/>
    </source>
</evidence>
<protein>
    <recommendedName>
        <fullName evidence="1">C2 domain-containing protein</fullName>
    </recommendedName>
</protein>
<keyword evidence="6" id="KW-1185">Reference proteome</keyword>
<organism evidence="2 5">
    <name type="scientific">Rotaria socialis</name>
    <dbReference type="NCBI Taxonomy" id="392032"/>
    <lineage>
        <taxon>Eukaryota</taxon>
        <taxon>Metazoa</taxon>
        <taxon>Spiralia</taxon>
        <taxon>Gnathifera</taxon>
        <taxon>Rotifera</taxon>
        <taxon>Eurotatoria</taxon>
        <taxon>Bdelloidea</taxon>
        <taxon>Philodinida</taxon>
        <taxon>Philodinidae</taxon>
        <taxon>Rotaria</taxon>
    </lineage>
</organism>
<dbReference type="Proteomes" id="UP000663873">
    <property type="component" value="Unassembled WGS sequence"/>
</dbReference>
<reference evidence="2" key="1">
    <citation type="submission" date="2021-02" db="EMBL/GenBank/DDBJ databases">
        <authorList>
            <person name="Nowell W R."/>
        </authorList>
    </citation>
    <scope>NUCLEOTIDE SEQUENCE</scope>
</reference>
<dbReference type="InterPro" id="IPR035892">
    <property type="entry name" value="C2_domain_sf"/>
</dbReference>
<evidence type="ECO:0000313" key="6">
    <source>
        <dbReference type="Proteomes" id="UP000663873"/>
    </source>
</evidence>
<feature type="non-terminal residue" evidence="2">
    <location>
        <position position="73"/>
    </location>
</feature>
<gene>
    <name evidence="2" type="ORF">HFQ381_LOCUS34809</name>
    <name evidence="3" type="ORF">UJA718_LOCUS48196</name>
    <name evidence="4" type="ORF">UJA718_LOCUS48602</name>
</gene>
<dbReference type="InterPro" id="IPR000008">
    <property type="entry name" value="C2_dom"/>
</dbReference>
<dbReference type="Pfam" id="PF00168">
    <property type="entry name" value="C2"/>
    <property type="match status" value="1"/>
</dbReference>
<evidence type="ECO:0000259" key="1">
    <source>
        <dbReference type="Pfam" id="PF00168"/>
    </source>
</evidence>
<accession>A0A821EB27</accession>
<dbReference type="Gene3D" id="2.60.40.150">
    <property type="entry name" value="C2 domain"/>
    <property type="match status" value="1"/>
</dbReference>
<evidence type="ECO:0000313" key="3">
    <source>
        <dbReference type="EMBL" id="CAF4960018.1"/>
    </source>
</evidence>
<dbReference type="SUPFAM" id="SSF49562">
    <property type="entry name" value="C2 domain (Calcium/lipid-binding domain, CaLB)"/>
    <property type="match status" value="1"/>
</dbReference>
<feature type="domain" description="C2" evidence="1">
    <location>
        <begin position="22"/>
        <end position="72"/>
    </location>
</feature>
<dbReference type="AlphaFoldDB" id="A0A821EB27"/>
<comment type="caution">
    <text evidence="2">The sequence shown here is derived from an EMBL/GenBank/DDBJ whole genome shotgun (WGS) entry which is preliminary data.</text>
</comment>
<evidence type="ECO:0000313" key="5">
    <source>
        <dbReference type="Proteomes" id="UP000663851"/>
    </source>
</evidence>
<dbReference type="EMBL" id="CAJOBP010095184">
    <property type="protein sequence ID" value="CAF4960018.1"/>
    <property type="molecule type" value="Genomic_DNA"/>
</dbReference>
<proteinExistence type="predicted"/>
<evidence type="ECO:0000313" key="4">
    <source>
        <dbReference type="EMBL" id="CAF4968228.1"/>
    </source>
</evidence>